<dbReference type="AlphaFoldDB" id="A0A6J4P248"/>
<organism evidence="1">
    <name type="scientific">uncultured Ramlibacter sp</name>
    <dbReference type="NCBI Taxonomy" id="260755"/>
    <lineage>
        <taxon>Bacteria</taxon>
        <taxon>Pseudomonadati</taxon>
        <taxon>Pseudomonadota</taxon>
        <taxon>Betaproteobacteria</taxon>
        <taxon>Burkholderiales</taxon>
        <taxon>Comamonadaceae</taxon>
        <taxon>Ramlibacter</taxon>
        <taxon>environmental samples</taxon>
    </lineage>
</organism>
<proteinExistence type="predicted"/>
<dbReference type="EMBL" id="CADCUX010000249">
    <property type="protein sequence ID" value="CAA9404076.1"/>
    <property type="molecule type" value="Genomic_DNA"/>
</dbReference>
<protein>
    <submittedName>
        <fullName evidence="1">Uncharacterized protein</fullName>
    </submittedName>
</protein>
<sequence length="228" mass="25137">MFDKLKKALLGHDKPAAAASAASGASAFAPVSEWAAAQGFSFASQGERSFSIQGKVAGRPWRMELGRPSRNYIQGEELRARAELGVDENVAVMVMSRSLKDALEKQAYDRYTDTLQTSVDHNLPEEVRWLAMFEEFGWDSPSRMFWARYAVLGAQREDAVAWVDAVLANQLLTWPNAAPEVPLVLMVLRGKAYLRMQQTPGDMQALQHAAQVFTAACESALAAFKRPG</sequence>
<accession>A0A6J4P248</accession>
<name>A0A6J4P248_9BURK</name>
<evidence type="ECO:0000313" key="1">
    <source>
        <dbReference type="EMBL" id="CAA9404076.1"/>
    </source>
</evidence>
<reference evidence="1" key="1">
    <citation type="submission" date="2020-02" db="EMBL/GenBank/DDBJ databases">
        <authorList>
            <person name="Meier V. D."/>
        </authorList>
    </citation>
    <scope>NUCLEOTIDE SEQUENCE</scope>
    <source>
        <strain evidence="1">AVDCRST_MAG51</strain>
    </source>
</reference>
<gene>
    <name evidence="1" type="ORF">AVDCRST_MAG51-1062</name>
</gene>